<dbReference type="HOGENOM" id="CLU_2196511_0_0_1"/>
<evidence type="ECO:0000313" key="1">
    <source>
        <dbReference type="EMBL" id="KDQ14084.1"/>
    </source>
</evidence>
<dbReference type="AlphaFoldDB" id="A0A067MEV3"/>
<organism evidence="1 2">
    <name type="scientific">Botryobasidium botryosum (strain FD-172 SS1)</name>
    <dbReference type="NCBI Taxonomy" id="930990"/>
    <lineage>
        <taxon>Eukaryota</taxon>
        <taxon>Fungi</taxon>
        <taxon>Dikarya</taxon>
        <taxon>Basidiomycota</taxon>
        <taxon>Agaricomycotina</taxon>
        <taxon>Agaricomycetes</taxon>
        <taxon>Cantharellales</taxon>
        <taxon>Botryobasidiaceae</taxon>
        <taxon>Botryobasidium</taxon>
    </lineage>
</organism>
<reference evidence="2" key="1">
    <citation type="journal article" date="2014" name="Proc. Natl. Acad. Sci. U.S.A.">
        <title>Extensive sampling of basidiomycete genomes demonstrates inadequacy of the white-rot/brown-rot paradigm for wood decay fungi.</title>
        <authorList>
            <person name="Riley R."/>
            <person name="Salamov A.A."/>
            <person name="Brown D.W."/>
            <person name="Nagy L.G."/>
            <person name="Floudas D."/>
            <person name="Held B.W."/>
            <person name="Levasseur A."/>
            <person name="Lombard V."/>
            <person name="Morin E."/>
            <person name="Otillar R."/>
            <person name="Lindquist E.A."/>
            <person name="Sun H."/>
            <person name="LaButti K.M."/>
            <person name="Schmutz J."/>
            <person name="Jabbour D."/>
            <person name="Luo H."/>
            <person name="Baker S.E."/>
            <person name="Pisabarro A.G."/>
            <person name="Walton J.D."/>
            <person name="Blanchette R.A."/>
            <person name="Henrissat B."/>
            <person name="Martin F."/>
            <person name="Cullen D."/>
            <person name="Hibbett D.S."/>
            <person name="Grigoriev I.V."/>
        </authorList>
    </citation>
    <scope>NUCLEOTIDE SEQUENCE [LARGE SCALE GENOMIC DNA]</scope>
    <source>
        <strain evidence="2">FD-172 SS1</strain>
    </source>
</reference>
<dbReference type="EMBL" id="KL198039">
    <property type="protein sequence ID" value="KDQ14084.1"/>
    <property type="molecule type" value="Genomic_DNA"/>
</dbReference>
<evidence type="ECO:0000313" key="2">
    <source>
        <dbReference type="Proteomes" id="UP000027195"/>
    </source>
</evidence>
<name>A0A067MEV3_BOTB1</name>
<proteinExistence type="predicted"/>
<accession>A0A067MEV3</accession>
<sequence>MLHPKLKLGGELKTRFLTNLHGRGFVCVQQPLDSIVQEFWPDLKDFLIAESRGERPGGQEFSNEGLHALCISRMTPFIHMPVFDPIAPPTTFAMPKIRSISSLGAAAL</sequence>
<dbReference type="InParanoid" id="A0A067MEV3"/>
<gene>
    <name evidence="1" type="ORF">BOTBODRAFT_32872</name>
</gene>
<protein>
    <submittedName>
        <fullName evidence="1">Uncharacterized protein</fullName>
    </submittedName>
</protein>
<keyword evidence="2" id="KW-1185">Reference proteome</keyword>
<dbReference type="Proteomes" id="UP000027195">
    <property type="component" value="Unassembled WGS sequence"/>
</dbReference>